<gene>
    <name evidence="3" type="primary">SSCI67670.1</name>
    <name evidence="2" type="ORF">SPSC_05599</name>
</gene>
<name>A0A0F7S9U8_9BASI</name>
<dbReference type="EMBL" id="CCFA01004010">
    <property type="protein sequence ID" value="CDW99036.1"/>
    <property type="molecule type" value="Genomic_DNA"/>
</dbReference>
<feature type="region of interest" description="Disordered" evidence="1">
    <location>
        <begin position="843"/>
        <end position="891"/>
    </location>
</feature>
<feature type="compositionally biased region" description="Basic and acidic residues" evidence="1">
    <location>
        <begin position="867"/>
        <end position="878"/>
    </location>
</feature>
<feature type="compositionally biased region" description="Pro residues" evidence="1">
    <location>
        <begin position="600"/>
        <end position="611"/>
    </location>
</feature>
<feature type="compositionally biased region" description="Polar residues" evidence="1">
    <location>
        <begin position="843"/>
        <end position="857"/>
    </location>
</feature>
<feature type="compositionally biased region" description="Basic and acidic residues" evidence="1">
    <location>
        <begin position="73"/>
        <end position="84"/>
    </location>
</feature>
<dbReference type="OrthoDB" id="3367033at2759"/>
<evidence type="ECO:0000313" key="4">
    <source>
        <dbReference type="Proteomes" id="UP000242770"/>
    </source>
</evidence>
<dbReference type="AlphaFoldDB" id="A0A0F7S9U8"/>
<protein>
    <submittedName>
        <fullName evidence="3">Uncharacterized protein</fullName>
    </submittedName>
</protein>
<reference evidence="4" key="3">
    <citation type="submission" date="2014-06" db="EMBL/GenBank/DDBJ databases">
        <authorList>
            <person name="Berkman P.J."/>
        </authorList>
    </citation>
    <scope>NUCLEOTIDE SEQUENCE [LARGE SCALE GENOMIC DNA]</scope>
</reference>
<dbReference type="EMBL" id="LK056689">
    <property type="protein sequence ID" value="CDR88767.1"/>
    <property type="molecule type" value="Genomic_DNA"/>
</dbReference>
<evidence type="ECO:0000256" key="1">
    <source>
        <dbReference type="SAM" id="MobiDB-lite"/>
    </source>
</evidence>
<feature type="region of interest" description="Disordered" evidence="1">
    <location>
        <begin position="280"/>
        <end position="315"/>
    </location>
</feature>
<evidence type="ECO:0000313" key="3">
    <source>
        <dbReference type="EMBL" id="CDW99036.1"/>
    </source>
</evidence>
<dbReference type="Proteomes" id="UP000242770">
    <property type="component" value="Unassembled WGS sequence"/>
</dbReference>
<feature type="region of interest" description="Disordered" evidence="1">
    <location>
        <begin position="580"/>
        <end position="616"/>
    </location>
</feature>
<feature type="compositionally biased region" description="Basic and acidic residues" evidence="1">
    <location>
        <begin position="428"/>
        <end position="443"/>
    </location>
</feature>
<reference evidence="2" key="2">
    <citation type="submission" date="2014-06" db="EMBL/GenBank/DDBJ databases">
        <authorList>
            <person name="Ju J."/>
            <person name="Zhang J."/>
        </authorList>
    </citation>
    <scope>NUCLEOTIDE SEQUENCE</scope>
    <source>
        <strain evidence="2">SscI8</strain>
    </source>
</reference>
<reference evidence="3" key="1">
    <citation type="submission" date="2014-06" db="EMBL/GenBank/DDBJ databases">
        <authorList>
            <person name="Berkman J.Paul."/>
        </authorList>
    </citation>
    <scope>NUCLEOTIDE SEQUENCE [LARGE SCALE GENOMIC DNA]</scope>
</reference>
<sequence length="919" mass="100432">MVVAARDQQQPKKSKLSLFRLGKASTKPTSASSSHTSTSYASQIQPRAYTAEEHSAHAHSTQQGVPRSSSTDRIVRAAARDAESQRANAPIAVHYQFPESTNLARNYHWSSSPDEHHHYSQDESQYQRARADSLPLQSFVHPTEQAFAEPERNGRPNVPALARIQTQAALSSKHSRQRSHFSIPDVVVTTCEEEGQEQVVELEIPPNKRRSYVLCANSEERLLEQRSNKKSTSAFVRRPAPLIRFDAEDMKSMGMARSGSVPSISSLGSLASLAEITAASPSTPTSSASSSLSKGSTAKRNRKPSFPLLFGRKASDSSKSNAASQIYVEEPLPCSPTTPTSAPHICSNSFRTAQPDGLIFSSLTASMPANPPPSRNILTRAISGLPSPPVTPTSPPRSGALRKQMKAKAKEELALIKELERVDKLVKQHDDKARKAQEKVEAKNRKRAAKLAQINQEFERSSLDTRPSVDTFSSGRSQPMPASRTSNRTIFKASTKASATTGVGRKASIRGGTAEARAVSGERRGSEPILSDSSTSPTESRANGASPFSMDPPASERLAFTNPRVAPQPNVASVVHERTAPLSLTKQMDGRPSLSKDTSPPRPTRPAPPVPMQIQQQEPQTEYKVEFNMAEADNSISEDTDETHVWNRQSFSELSSGFTGPLPSLIQSNAGNTAVAPTAIEPSSEHGQDNQMINVNIGHKAKLARRASVQRVLALSDADRARLQKQAFLRRKTSQQQLKRRSCHMDGIEAVGGAYSSKRSSASSARRRSFIRPVADDEGWKVISDNDVSKHDESAPWDDWIEDIPQKQTPPSPQGVEVQVDQVLADLRAAQDADHLRKHFCSQNDRTANDNNSNPTLTAAVGDDDDKETHELKKKEVLGKTVQVEEGGEDRSSFRLSLALTPIQLPQPLDVFSDLEQRF</sequence>
<keyword evidence="4" id="KW-1185">Reference proteome</keyword>
<feature type="region of interest" description="Disordered" evidence="1">
    <location>
        <begin position="1"/>
        <end position="85"/>
    </location>
</feature>
<accession>A0A0F7S9U8</accession>
<feature type="compositionally biased region" description="Low complexity" evidence="1">
    <location>
        <begin position="280"/>
        <end position="296"/>
    </location>
</feature>
<feature type="compositionally biased region" description="Polar residues" evidence="1">
    <location>
        <begin position="58"/>
        <end position="72"/>
    </location>
</feature>
<proteinExistence type="predicted"/>
<feature type="compositionally biased region" description="Low complexity" evidence="1">
    <location>
        <begin position="24"/>
        <end position="42"/>
    </location>
</feature>
<feature type="compositionally biased region" description="Polar residues" evidence="1">
    <location>
        <begin position="464"/>
        <end position="477"/>
    </location>
</feature>
<feature type="region of interest" description="Disordered" evidence="1">
    <location>
        <begin position="428"/>
        <end position="556"/>
    </location>
</feature>
<organism evidence="3 4">
    <name type="scientific">Sporisorium scitamineum</name>
    <dbReference type="NCBI Taxonomy" id="49012"/>
    <lineage>
        <taxon>Eukaryota</taxon>
        <taxon>Fungi</taxon>
        <taxon>Dikarya</taxon>
        <taxon>Basidiomycota</taxon>
        <taxon>Ustilaginomycotina</taxon>
        <taxon>Ustilaginomycetes</taxon>
        <taxon>Ustilaginales</taxon>
        <taxon>Ustilaginaceae</taxon>
        <taxon>Sporisorium</taxon>
    </lineage>
</organism>
<feature type="compositionally biased region" description="Polar residues" evidence="1">
    <location>
        <begin position="531"/>
        <end position="543"/>
    </location>
</feature>
<feature type="region of interest" description="Disordered" evidence="1">
    <location>
        <begin position="106"/>
        <end position="131"/>
    </location>
</feature>
<evidence type="ECO:0000313" key="2">
    <source>
        <dbReference type="EMBL" id="CDR88767.1"/>
    </source>
</evidence>